<comment type="similarity">
    <text evidence="1">Belongs to the ATP-dependent AMP-binding enzyme family.</text>
</comment>
<dbReference type="SUPFAM" id="SSF56801">
    <property type="entry name" value="Acetyl-CoA synthetase-like"/>
    <property type="match status" value="1"/>
</dbReference>
<evidence type="ECO:0000256" key="2">
    <source>
        <dbReference type="ARBA" id="ARBA00022598"/>
    </source>
</evidence>
<dbReference type="Proteomes" id="UP000798808">
    <property type="component" value="Unassembled WGS sequence"/>
</dbReference>
<evidence type="ECO:0000259" key="3">
    <source>
        <dbReference type="Pfam" id="PF00501"/>
    </source>
</evidence>
<protein>
    <recommendedName>
        <fullName evidence="3">AMP-dependent synthetase/ligase domain-containing protein</fullName>
    </recommendedName>
</protein>
<keyword evidence="2" id="KW-0436">Ligase</keyword>
<feature type="domain" description="AMP-dependent synthetase/ligase" evidence="3">
    <location>
        <begin position="34"/>
        <end position="188"/>
    </location>
</feature>
<organism evidence="4 5">
    <name type="scientific">Fulvivirga kasyanovii</name>
    <dbReference type="NCBI Taxonomy" id="396812"/>
    <lineage>
        <taxon>Bacteria</taxon>
        <taxon>Pseudomonadati</taxon>
        <taxon>Bacteroidota</taxon>
        <taxon>Cytophagia</taxon>
        <taxon>Cytophagales</taxon>
        <taxon>Fulvivirgaceae</taxon>
        <taxon>Fulvivirga</taxon>
    </lineage>
</organism>
<name>A0ABW9RQ15_9BACT</name>
<dbReference type="InterPro" id="IPR042099">
    <property type="entry name" value="ANL_N_sf"/>
</dbReference>
<comment type="caution">
    <text evidence="4">The sequence shown here is derived from an EMBL/GenBank/DDBJ whole genome shotgun (WGS) entry which is preliminary data.</text>
</comment>
<dbReference type="EMBL" id="SMLW01000511">
    <property type="protein sequence ID" value="MTI25398.1"/>
    <property type="molecule type" value="Genomic_DNA"/>
</dbReference>
<keyword evidence="5" id="KW-1185">Reference proteome</keyword>
<dbReference type="InterPro" id="IPR000873">
    <property type="entry name" value="AMP-dep_synth/lig_dom"/>
</dbReference>
<dbReference type="Gene3D" id="3.40.50.12780">
    <property type="entry name" value="N-terminal domain of ligase-like"/>
    <property type="match status" value="1"/>
</dbReference>
<evidence type="ECO:0000313" key="4">
    <source>
        <dbReference type="EMBL" id="MTI25398.1"/>
    </source>
</evidence>
<sequence>MDWHKPDQFKPSNAFERSTVEFIQQWLSGKSSFNIHTSGSTGKPKSISITRQQMETSARLTIHALQLKPAQTALVCLDTGYIAGKMMLVRALIHRMNIIAVNPAANPLEGISHSPDFTAVVPLQLEEMLKHKQAVEHLNKMSAIIVGGAPVSTVLERKLQQISAPVYATYGMTETVSHIALKKLNGPERSDTFTAFDEVKLDLDARGCLTIQSALTNHEMLVTNDRVNLIDDHHFEWLGRADNTINSGGVKIQSEKVEKVVAQILDELALSNRFFVAGLPDEKLGKKVCLIIEAESIQRDQEEIAVRLQEKLDKYEVPKSILGISRFSETPTGKINRGETLKHLTLTNKA</sequence>
<accession>A0ABW9RQ15</accession>
<evidence type="ECO:0000256" key="1">
    <source>
        <dbReference type="ARBA" id="ARBA00006432"/>
    </source>
</evidence>
<dbReference type="PANTHER" id="PTHR43201">
    <property type="entry name" value="ACYL-COA SYNTHETASE"/>
    <property type="match status" value="1"/>
</dbReference>
<gene>
    <name evidence="4" type="ORF">E1163_10630</name>
</gene>
<evidence type="ECO:0000313" key="5">
    <source>
        <dbReference type="Proteomes" id="UP000798808"/>
    </source>
</evidence>
<dbReference type="InterPro" id="IPR045851">
    <property type="entry name" value="AMP-bd_C_sf"/>
</dbReference>
<reference evidence="4 5" key="1">
    <citation type="submission" date="2019-02" db="EMBL/GenBank/DDBJ databases">
        <authorList>
            <person name="Goldberg S.R."/>
            <person name="Haltli B.A."/>
            <person name="Correa H."/>
            <person name="Russell K.G."/>
        </authorList>
    </citation>
    <scope>NUCLEOTIDE SEQUENCE [LARGE SCALE GENOMIC DNA]</scope>
    <source>
        <strain evidence="4 5">JCM 16186</strain>
    </source>
</reference>
<proteinExistence type="inferred from homology"/>
<dbReference type="PANTHER" id="PTHR43201:SF5">
    <property type="entry name" value="MEDIUM-CHAIN ACYL-COA LIGASE ACSF2, MITOCHONDRIAL"/>
    <property type="match status" value="1"/>
</dbReference>
<dbReference type="Gene3D" id="3.30.300.30">
    <property type="match status" value="1"/>
</dbReference>
<dbReference type="Pfam" id="PF00501">
    <property type="entry name" value="AMP-binding"/>
    <property type="match status" value="1"/>
</dbReference>